<gene>
    <name evidence="1" type="ORF">CB5_LOCUS18867</name>
</gene>
<proteinExistence type="predicted"/>
<sequence length="141" mass="15237">MAHASGKFSTFLPTFEELAGPCAFSLALAPCSTKCRGDRRALCEMTHVSGFWITTKFSTLCAKLWSSNAIVHERSQSSLGDSPIVFNFGCLPERSQGSLGFWITAKFSTLCAKLWCSNAIVHGKLSALAHVNVKSTTQLCA</sequence>
<accession>A0A6V7PYD9</accession>
<reference evidence="1" key="1">
    <citation type="submission" date="2020-07" db="EMBL/GenBank/DDBJ databases">
        <authorList>
            <person name="Lin J."/>
        </authorList>
    </citation>
    <scope>NUCLEOTIDE SEQUENCE</scope>
</reference>
<protein>
    <submittedName>
        <fullName evidence="1">Uncharacterized protein</fullName>
    </submittedName>
</protein>
<name>A0A6V7PYD9_ANACO</name>
<dbReference type="EMBL" id="LR862153">
    <property type="protein sequence ID" value="CAD1835656.1"/>
    <property type="molecule type" value="Genomic_DNA"/>
</dbReference>
<evidence type="ECO:0000313" key="1">
    <source>
        <dbReference type="EMBL" id="CAD1835656.1"/>
    </source>
</evidence>
<organism evidence="1">
    <name type="scientific">Ananas comosus var. bracteatus</name>
    <name type="common">red pineapple</name>
    <dbReference type="NCBI Taxonomy" id="296719"/>
    <lineage>
        <taxon>Eukaryota</taxon>
        <taxon>Viridiplantae</taxon>
        <taxon>Streptophyta</taxon>
        <taxon>Embryophyta</taxon>
        <taxon>Tracheophyta</taxon>
        <taxon>Spermatophyta</taxon>
        <taxon>Magnoliopsida</taxon>
        <taxon>Liliopsida</taxon>
        <taxon>Poales</taxon>
        <taxon>Bromeliaceae</taxon>
        <taxon>Bromelioideae</taxon>
        <taxon>Ananas</taxon>
    </lineage>
</organism>
<dbReference type="AlphaFoldDB" id="A0A6V7PYD9"/>